<accession>A0A2U9R4B4</accession>
<name>A0A2U9R4B4_PICKU</name>
<dbReference type="EMBL" id="CP028774">
    <property type="protein sequence ID" value="AWU75976.1"/>
    <property type="molecule type" value="Genomic_DNA"/>
</dbReference>
<evidence type="ECO:0000256" key="1">
    <source>
        <dbReference type="ARBA" id="ARBA00010272"/>
    </source>
</evidence>
<dbReference type="InterPro" id="IPR029756">
    <property type="entry name" value="MTH1187/YkoF-like"/>
</dbReference>
<dbReference type="NCBIfam" id="TIGR00106">
    <property type="entry name" value="MTH1187 family thiamine-binding protein"/>
    <property type="match status" value="1"/>
</dbReference>
<dbReference type="Gene3D" id="3.30.70.930">
    <property type="match status" value="1"/>
</dbReference>
<sequence length="122" mass="13659">MHSFSFPGYLFGQNRAKMTVNLNCIADICLIPIGTATPSVSDYVVEIQKVIQHSGLKYKMHSAGTAIEGPWDDVMALIGQMHERVHEMGIFRVQSDIRVGTRTDKVQSAQDKIDIVEVKLKR</sequence>
<evidence type="ECO:0000259" key="2">
    <source>
        <dbReference type="Pfam" id="PF01910"/>
    </source>
</evidence>
<dbReference type="PANTHER" id="PTHR33777">
    <property type="entry name" value="UPF0045 PROTEIN ECM15"/>
    <property type="match status" value="1"/>
</dbReference>
<dbReference type="OrthoDB" id="5587367at2759"/>
<organism evidence="3 4">
    <name type="scientific">Pichia kudriavzevii</name>
    <name type="common">Yeast</name>
    <name type="synonym">Issatchenkia orientalis</name>
    <dbReference type="NCBI Taxonomy" id="4909"/>
    <lineage>
        <taxon>Eukaryota</taxon>
        <taxon>Fungi</taxon>
        <taxon>Dikarya</taxon>
        <taxon>Ascomycota</taxon>
        <taxon>Saccharomycotina</taxon>
        <taxon>Pichiomycetes</taxon>
        <taxon>Pichiales</taxon>
        <taxon>Pichiaceae</taxon>
        <taxon>Pichia</taxon>
    </lineage>
</organism>
<dbReference type="Pfam" id="PF01910">
    <property type="entry name" value="Thiamine_BP"/>
    <property type="match status" value="1"/>
</dbReference>
<proteinExistence type="inferred from homology"/>
<dbReference type="Proteomes" id="UP000249293">
    <property type="component" value="Chromosome 2"/>
</dbReference>
<dbReference type="InterPro" id="IPR002767">
    <property type="entry name" value="Thiamine_BP"/>
</dbReference>
<evidence type="ECO:0000313" key="4">
    <source>
        <dbReference type="Proteomes" id="UP000249293"/>
    </source>
</evidence>
<protein>
    <recommendedName>
        <fullName evidence="2">Thiamine-binding protein domain-containing protein</fullName>
    </recommendedName>
</protein>
<dbReference type="PANTHER" id="PTHR33777:SF1">
    <property type="entry name" value="UPF0045 PROTEIN ECM15"/>
    <property type="match status" value="1"/>
</dbReference>
<feature type="domain" description="Thiamine-binding protein" evidence="2">
    <location>
        <begin position="26"/>
        <end position="117"/>
    </location>
</feature>
<keyword evidence="4" id="KW-1185">Reference proteome</keyword>
<dbReference type="InterPro" id="IPR051614">
    <property type="entry name" value="UPF0045_domain"/>
</dbReference>
<dbReference type="SUPFAM" id="SSF89957">
    <property type="entry name" value="MTH1187/YkoF-like"/>
    <property type="match status" value="1"/>
</dbReference>
<dbReference type="GO" id="GO:0005829">
    <property type="term" value="C:cytosol"/>
    <property type="evidence" value="ECO:0007669"/>
    <property type="project" value="TreeGrafter"/>
</dbReference>
<reference evidence="3 4" key="1">
    <citation type="submission" date="2018-06" db="EMBL/GenBank/DDBJ databases">
        <title>Population genomics shows no distinction between pathogenic Candida krusei and environmental Pichia kudriavzevii: One species, four names.</title>
        <authorList>
            <person name="Douglass A.P."/>
            <person name="Offei B."/>
            <person name="Braun-Galleani S."/>
            <person name="Coughlan A.Y."/>
            <person name="Martos A."/>
            <person name="Ortiz-Merino R.A."/>
            <person name="Byrne K.P."/>
            <person name="Wolfe K.H."/>
        </authorList>
    </citation>
    <scope>NUCLEOTIDE SEQUENCE [LARGE SCALE GENOMIC DNA]</scope>
    <source>
        <strain evidence="3 4">CBS573</strain>
    </source>
</reference>
<evidence type="ECO:0000313" key="3">
    <source>
        <dbReference type="EMBL" id="AWU75976.1"/>
    </source>
</evidence>
<dbReference type="RefSeq" id="XP_029321453.1">
    <property type="nucleotide sequence ID" value="XM_029465594.1"/>
</dbReference>
<dbReference type="GeneID" id="40383741"/>
<dbReference type="VEuPathDB" id="FungiDB:C5L36_0B12070"/>
<comment type="similarity">
    <text evidence="1">Belongs to the UPF0045 family.</text>
</comment>
<dbReference type="KEGG" id="pkz:C5L36_0B12070"/>
<dbReference type="AlphaFoldDB" id="A0A2U9R4B4"/>
<gene>
    <name evidence="3" type="ORF">C5L36_0B12070</name>
</gene>